<name>A0A6S6QWY4_9FIRM</name>
<dbReference type="SMART" id="SM00354">
    <property type="entry name" value="HTH_LACI"/>
    <property type="match status" value="1"/>
</dbReference>
<dbReference type="Gene3D" id="3.40.50.2300">
    <property type="match status" value="2"/>
</dbReference>
<proteinExistence type="predicted"/>
<dbReference type="InterPro" id="IPR010982">
    <property type="entry name" value="Lambda_DNA-bd_dom_sf"/>
</dbReference>
<dbReference type="Pfam" id="PF00532">
    <property type="entry name" value="Peripla_BP_1"/>
    <property type="match status" value="1"/>
</dbReference>
<dbReference type="CDD" id="cd06267">
    <property type="entry name" value="PBP1_LacI_sugar_binding-like"/>
    <property type="match status" value="1"/>
</dbReference>
<accession>A0A6S6QWY4</accession>
<dbReference type="PANTHER" id="PTHR30146:SF109">
    <property type="entry name" value="HTH-TYPE TRANSCRIPTIONAL REGULATOR GALS"/>
    <property type="match status" value="1"/>
</dbReference>
<keyword evidence="2" id="KW-1185">Reference proteome</keyword>
<dbReference type="Gene3D" id="1.10.260.40">
    <property type="entry name" value="lambda repressor-like DNA-binding domains"/>
    <property type="match status" value="1"/>
</dbReference>
<protein>
    <submittedName>
        <fullName evidence="1">LacI family transcriptional regulator</fullName>
    </submittedName>
</protein>
<gene>
    <name evidence="1" type="ORF">acsn021_27030</name>
</gene>
<sequence>MNIYDVSEKAGVSIATVSRVINGNPNVSEKTKQKVLDVMEEIGYTPNVFARGLGLNTMKTIGIMCSDSSDPFLANAVYYIERELRKNGYDSFLCCTGYELKNKQNYLNLLLSKRVDAVILVGSSFLEFNKKDNGYIINAAKEVPVMMINGYLNNPGIYCTLCDDYQSTYDAAVHFISQDKKDILYLYTSKSYSGIQKMNGYKAAVSEHLGKVNEDLIQICPGNMTASKELLLLLSKGGLKFSAVIAAEDILGVGAIKYAKEAKLTIPDELSIIGYNNSLLATCCDPELTSIDNHVETLSISTVSNLMRVLNGENVPNKITISNDLIIRNTTDFTI</sequence>
<dbReference type="KEGG" id="acel:acsn021_27030"/>
<dbReference type="SUPFAM" id="SSF47413">
    <property type="entry name" value="lambda repressor-like DNA-binding domains"/>
    <property type="match status" value="1"/>
</dbReference>
<evidence type="ECO:0000313" key="2">
    <source>
        <dbReference type="Proteomes" id="UP000515561"/>
    </source>
</evidence>
<dbReference type="GO" id="GO:0000976">
    <property type="term" value="F:transcription cis-regulatory region binding"/>
    <property type="evidence" value="ECO:0007669"/>
    <property type="project" value="TreeGrafter"/>
</dbReference>
<dbReference type="SUPFAM" id="SSF53822">
    <property type="entry name" value="Periplasmic binding protein-like I"/>
    <property type="match status" value="1"/>
</dbReference>
<organism evidence="1 2">
    <name type="scientific">Anaerocolumna cellulosilytica</name>
    <dbReference type="NCBI Taxonomy" id="433286"/>
    <lineage>
        <taxon>Bacteria</taxon>
        <taxon>Bacillati</taxon>
        <taxon>Bacillota</taxon>
        <taxon>Clostridia</taxon>
        <taxon>Lachnospirales</taxon>
        <taxon>Lachnospiraceae</taxon>
        <taxon>Anaerocolumna</taxon>
    </lineage>
</organism>
<dbReference type="InterPro" id="IPR001761">
    <property type="entry name" value="Peripla_BP/Lac1_sug-bd_dom"/>
</dbReference>
<dbReference type="PROSITE" id="PS50932">
    <property type="entry name" value="HTH_LACI_2"/>
    <property type="match status" value="1"/>
</dbReference>
<evidence type="ECO:0000313" key="1">
    <source>
        <dbReference type="EMBL" id="BCJ95134.1"/>
    </source>
</evidence>
<dbReference type="Pfam" id="PF00356">
    <property type="entry name" value="LacI"/>
    <property type="match status" value="1"/>
</dbReference>
<dbReference type="PRINTS" id="PR00036">
    <property type="entry name" value="HTHLACI"/>
</dbReference>
<dbReference type="Proteomes" id="UP000515561">
    <property type="component" value="Chromosome"/>
</dbReference>
<dbReference type="GO" id="GO:0003700">
    <property type="term" value="F:DNA-binding transcription factor activity"/>
    <property type="evidence" value="ECO:0007669"/>
    <property type="project" value="TreeGrafter"/>
</dbReference>
<reference evidence="1 2" key="1">
    <citation type="journal article" date="2016" name="Int. J. Syst. Evol. Microbiol.">
        <title>Descriptions of Anaerotaenia torta gen. nov., sp. nov. and Anaerocolumna cellulosilytica gen. nov., sp. nov. isolated from a methanogenic reactor of cattle waste.</title>
        <authorList>
            <person name="Uek A."/>
            <person name="Ohtaki Y."/>
            <person name="Kaku N."/>
            <person name="Ueki K."/>
        </authorList>
    </citation>
    <scope>NUCLEOTIDE SEQUENCE [LARGE SCALE GENOMIC DNA]</scope>
    <source>
        <strain evidence="1 2">SN021</strain>
    </source>
</reference>
<dbReference type="CDD" id="cd01392">
    <property type="entry name" value="HTH_LacI"/>
    <property type="match status" value="1"/>
</dbReference>
<dbReference type="InterPro" id="IPR000843">
    <property type="entry name" value="HTH_LacI"/>
</dbReference>
<dbReference type="EMBL" id="AP023367">
    <property type="protein sequence ID" value="BCJ95134.1"/>
    <property type="molecule type" value="Genomic_DNA"/>
</dbReference>
<dbReference type="PANTHER" id="PTHR30146">
    <property type="entry name" value="LACI-RELATED TRANSCRIPTIONAL REPRESSOR"/>
    <property type="match status" value="1"/>
</dbReference>
<dbReference type="InterPro" id="IPR028082">
    <property type="entry name" value="Peripla_BP_I"/>
</dbReference>
<dbReference type="RefSeq" id="WP_184095080.1">
    <property type="nucleotide sequence ID" value="NZ_AP023367.1"/>
</dbReference>
<dbReference type="AlphaFoldDB" id="A0A6S6QWY4"/>